<organism evidence="8">
    <name type="scientific">mine drainage metagenome</name>
    <dbReference type="NCBI Taxonomy" id="410659"/>
    <lineage>
        <taxon>unclassified sequences</taxon>
        <taxon>metagenomes</taxon>
        <taxon>ecological metagenomes</taxon>
    </lineage>
</organism>
<dbReference type="EMBL" id="MLJW01000126">
    <property type="protein sequence ID" value="OIQ97908.1"/>
    <property type="molecule type" value="Genomic_DNA"/>
</dbReference>
<comment type="subcellular location">
    <subcellularLocation>
        <location evidence="1">Cell membrane</location>
        <topology evidence="1">Multi-pass membrane protein</topology>
    </subcellularLocation>
</comment>
<accession>A0A1J5S0U0</accession>
<keyword evidence="3 6" id="KW-0812">Transmembrane</keyword>
<dbReference type="AlphaFoldDB" id="A0A1J5S0U0"/>
<proteinExistence type="predicted"/>
<comment type="caution">
    <text evidence="8">The sequence shown here is derived from an EMBL/GenBank/DDBJ whole genome shotgun (WGS) entry which is preliminary data.</text>
</comment>
<keyword evidence="4 6" id="KW-1133">Transmembrane helix</keyword>
<name>A0A1J5S0U0_9ZZZZ</name>
<evidence type="ECO:0000256" key="4">
    <source>
        <dbReference type="ARBA" id="ARBA00022989"/>
    </source>
</evidence>
<evidence type="ECO:0000256" key="6">
    <source>
        <dbReference type="SAM" id="Phobius"/>
    </source>
</evidence>
<reference evidence="8" key="1">
    <citation type="submission" date="2016-10" db="EMBL/GenBank/DDBJ databases">
        <title>Sequence of Gallionella enrichment culture.</title>
        <authorList>
            <person name="Poehlein A."/>
            <person name="Muehling M."/>
            <person name="Daniel R."/>
        </authorList>
    </citation>
    <scope>NUCLEOTIDE SEQUENCE</scope>
</reference>
<dbReference type="GO" id="GO:0004190">
    <property type="term" value="F:aspartic-type endopeptidase activity"/>
    <property type="evidence" value="ECO:0007669"/>
    <property type="project" value="InterPro"/>
</dbReference>
<feature type="domain" description="Prepilin type IV endopeptidase peptidase" evidence="7">
    <location>
        <begin position="12"/>
        <end position="115"/>
    </location>
</feature>
<dbReference type="InterPro" id="IPR000045">
    <property type="entry name" value="Prepilin_IV_endopep_pep"/>
</dbReference>
<evidence type="ECO:0000313" key="8">
    <source>
        <dbReference type="EMBL" id="OIQ97908.1"/>
    </source>
</evidence>
<keyword evidence="2" id="KW-1003">Cell membrane</keyword>
<feature type="transmembrane region" description="Helical" evidence="6">
    <location>
        <begin position="99"/>
        <end position="119"/>
    </location>
</feature>
<dbReference type="PANTHER" id="PTHR36506">
    <property type="entry name" value="PREFLAGELLIN PEPTIDASE"/>
    <property type="match status" value="1"/>
</dbReference>
<dbReference type="Pfam" id="PF01478">
    <property type="entry name" value="Peptidase_A24"/>
    <property type="match status" value="1"/>
</dbReference>
<evidence type="ECO:0000256" key="3">
    <source>
        <dbReference type="ARBA" id="ARBA00022692"/>
    </source>
</evidence>
<gene>
    <name evidence="8" type="ORF">GALL_200900</name>
</gene>
<sequence length="148" mass="15054">MPSWIASAASLAFVAAVADAALSDLRSLRIPNRDVLILLAAFAAFALARGLSPAECLRHLTAALLLFGLGALLFSLKLWGGGDAKLLAGVGLWTGFSGLPGLVLITALAGGAVALAVLAGRRGKSVPYGIAIAAAALAWWWRALAPLI</sequence>
<protein>
    <submittedName>
        <fullName evidence="8">Type IV leader peptidase family protein</fullName>
    </submittedName>
</protein>
<evidence type="ECO:0000259" key="7">
    <source>
        <dbReference type="Pfam" id="PF01478"/>
    </source>
</evidence>
<dbReference type="GO" id="GO:0005886">
    <property type="term" value="C:plasma membrane"/>
    <property type="evidence" value="ECO:0007669"/>
    <property type="project" value="UniProtKB-SubCell"/>
</dbReference>
<feature type="transmembrane region" description="Helical" evidence="6">
    <location>
        <begin position="30"/>
        <end position="48"/>
    </location>
</feature>
<evidence type="ECO:0000256" key="1">
    <source>
        <dbReference type="ARBA" id="ARBA00004651"/>
    </source>
</evidence>
<dbReference type="PANTHER" id="PTHR36506:SF1">
    <property type="entry name" value="PREFLAGELLIN PEPTIDASE"/>
    <property type="match status" value="1"/>
</dbReference>
<feature type="transmembrane region" description="Helical" evidence="6">
    <location>
        <begin position="126"/>
        <end position="143"/>
    </location>
</feature>
<dbReference type="Gene3D" id="1.20.120.1220">
    <property type="match status" value="1"/>
</dbReference>
<feature type="transmembrane region" description="Helical" evidence="6">
    <location>
        <begin position="60"/>
        <end position="79"/>
    </location>
</feature>
<evidence type="ECO:0000256" key="2">
    <source>
        <dbReference type="ARBA" id="ARBA00022475"/>
    </source>
</evidence>
<keyword evidence="5 6" id="KW-0472">Membrane</keyword>
<dbReference type="InterPro" id="IPR052218">
    <property type="entry name" value="Preflagellin_Peptidase"/>
</dbReference>
<evidence type="ECO:0000256" key="5">
    <source>
        <dbReference type="ARBA" id="ARBA00023136"/>
    </source>
</evidence>